<dbReference type="EMBL" id="SHAH01000049">
    <property type="protein sequence ID" value="RZO75669.1"/>
    <property type="molecule type" value="Genomic_DNA"/>
</dbReference>
<dbReference type="GO" id="GO:0061522">
    <property type="term" value="F:1,4-dihydroxy-2-naphthoyl-CoA thioesterase activity"/>
    <property type="evidence" value="ECO:0007669"/>
    <property type="project" value="TreeGrafter"/>
</dbReference>
<evidence type="ECO:0000313" key="3">
    <source>
        <dbReference type="EMBL" id="RZO75669.1"/>
    </source>
</evidence>
<accession>A0A520RZL3</accession>
<evidence type="ECO:0000256" key="1">
    <source>
        <dbReference type="ARBA" id="ARBA00022801"/>
    </source>
</evidence>
<dbReference type="CDD" id="cd03443">
    <property type="entry name" value="PaaI_thioesterase"/>
    <property type="match status" value="1"/>
</dbReference>
<keyword evidence="1" id="KW-0378">Hydrolase</keyword>
<dbReference type="PANTHER" id="PTHR43240">
    <property type="entry name" value="1,4-DIHYDROXY-2-NAPHTHOYL-COA THIOESTERASE 1"/>
    <property type="match status" value="1"/>
</dbReference>
<name>A0A520RZL3_9GAMM</name>
<comment type="caution">
    <text evidence="3">The sequence shown here is derived from an EMBL/GenBank/DDBJ whole genome shotgun (WGS) entry which is preliminary data.</text>
</comment>
<proteinExistence type="predicted"/>
<evidence type="ECO:0000313" key="4">
    <source>
        <dbReference type="Proteomes" id="UP000320404"/>
    </source>
</evidence>
<dbReference type="PANTHER" id="PTHR43240:SF10">
    <property type="entry name" value="BLL4964 PROTEIN"/>
    <property type="match status" value="1"/>
</dbReference>
<dbReference type="NCBIfam" id="TIGR00369">
    <property type="entry name" value="unchar_dom_1"/>
    <property type="match status" value="1"/>
</dbReference>
<gene>
    <name evidence="3" type="ORF">EVA69_03915</name>
</gene>
<dbReference type="GO" id="GO:0005829">
    <property type="term" value="C:cytosol"/>
    <property type="evidence" value="ECO:0007669"/>
    <property type="project" value="TreeGrafter"/>
</dbReference>
<dbReference type="Gene3D" id="3.10.129.10">
    <property type="entry name" value="Hotdog Thioesterase"/>
    <property type="match status" value="1"/>
</dbReference>
<dbReference type="InterPro" id="IPR006683">
    <property type="entry name" value="Thioestr_dom"/>
</dbReference>
<dbReference type="InterPro" id="IPR003736">
    <property type="entry name" value="PAAI_dom"/>
</dbReference>
<evidence type="ECO:0000259" key="2">
    <source>
        <dbReference type="Pfam" id="PF03061"/>
    </source>
</evidence>
<dbReference type="Proteomes" id="UP000320404">
    <property type="component" value="Unassembled WGS sequence"/>
</dbReference>
<protein>
    <submittedName>
        <fullName evidence="3">PaaI family thioesterase</fullName>
    </submittedName>
</protein>
<dbReference type="Pfam" id="PF03061">
    <property type="entry name" value="4HBT"/>
    <property type="match status" value="1"/>
</dbReference>
<dbReference type="AlphaFoldDB" id="A0A520RZL3"/>
<sequence>MVSKEEMIAWFKSEFPQARYEIEEFTADSIIVRHRVEERDLRPGGTVSGPTMMALADTAIYVALLRQIGFVALAVTTSLNFNFLRKPVANADILAECKLLKLGRSLAVGEVSIYSDGDEAPVAHAVGTYSIPPKS</sequence>
<feature type="domain" description="Thioesterase" evidence="2">
    <location>
        <begin position="44"/>
        <end position="119"/>
    </location>
</feature>
<dbReference type="InterPro" id="IPR029069">
    <property type="entry name" value="HotDog_dom_sf"/>
</dbReference>
<dbReference type="SUPFAM" id="SSF54637">
    <property type="entry name" value="Thioesterase/thiol ester dehydrase-isomerase"/>
    <property type="match status" value="1"/>
</dbReference>
<organism evidence="3 4">
    <name type="scientific">OM182 bacterium</name>
    <dbReference type="NCBI Taxonomy" id="2510334"/>
    <lineage>
        <taxon>Bacteria</taxon>
        <taxon>Pseudomonadati</taxon>
        <taxon>Pseudomonadota</taxon>
        <taxon>Gammaproteobacteria</taxon>
        <taxon>OMG group</taxon>
        <taxon>OM182 clade</taxon>
    </lineage>
</organism>
<reference evidence="3 4" key="1">
    <citation type="submission" date="2019-02" db="EMBL/GenBank/DDBJ databases">
        <title>Prokaryotic population dynamics and viral predation in marine succession experiment using metagenomics: the confinement effect.</title>
        <authorList>
            <person name="Haro-Moreno J.M."/>
            <person name="Rodriguez-Valera F."/>
            <person name="Lopez-Perez M."/>
        </authorList>
    </citation>
    <scope>NUCLEOTIDE SEQUENCE [LARGE SCALE GENOMIC DNA]</scope>
    <source>
        <strain evidence="3">MED-G158</strain>
    </source>
</reference>